<dbReference type="FunFam" id="2.60.260.20:FF:000003">
    <property type="entry name" value="DnaJ subfamily A member 2"/>
    <property type="match status" value="1"/>
</dbReference>
<evidence type="ECO:0000256" key="2">
    <source>
        <dbReference type="ARBA" id="ARBA00022737"/>
    </source>
</evidence>
<dbReference type="Pfam" id="PF01556">
    <property type="entry name" value="DnaJ_C"/>
    <property type="match status" value="1"/>
</dbReference>
<dbReference type="AlphaFoldDB" id="A0AAD5T9H9"/>
<dbReference type="Pfam" id="PF00684">
    <property type="entry name" value="DnaJ_CXXCXGXG"/>
    <property type="match status" value="1"/>
</dbReference>
<protein>
    <submittedName>
        <fullName evidence="9">DnaJ sub A member 2</fullName>
    </submittedName>
</protein>
<dbReference type="InterPro" id="IPR036410">
    <property type="entry name" value="HSP_DnaJ_Cys-rich_dom_sf"/>
</dbReference>
<dbReference type="CDD" id="cd06257">
    <property type="entry name" value="DnaJ"/>
    <property type="match status" value="1"/>
</dbReference>
<evidence type="ECO:0000256" key="3">
    <source>
        <dbReference type="ARBA" id="ARBA00022771"/>
    </source>
</evidence>
<dbReference type="HAMAP" id="MF_01152">
    <property type="entry name" value="DnaJ"/>
    <property type="match status" value="1"/>
</dbReference>
<feature type="domain" description="J" evidence="7">
    <location>
        <begin position="7"/>
        <end position="69"/>
    </location>
</feature>
<keyword evidence="10" id="KW-1185">Reference proteome</keyword>
<dbReference type="PROSITE" id="PS00636">
    <property type="entry name" value="DNAJ_1"/>
    <property type="match status" value="1"/>
</dbReference>
<dbReference type="PRINTS" id="PR00625">
    <property type="entry name" value="JDOMAIN"/>
</dbReference>
<keyword evidence="2" id="KW-0677">Repeat</keyword>
<evidence type="ECO:0000256" key="5">
    <source>
        <dbReference type="PROSITE-ProRule" id="PRU00546"/>
    </source>
</evidence>
<evidence type="ECO:0000256" key="6">
    <source>
        <dbReference type="SAM" id="MobiDB-lite"/>
    </source>
</evidence>
<evidence type="ECO:0000313" key="9">
    <source>
        <dbReference type="EMBL" id="KAJ3135386.1"/>
    </source>
</evidence>
<evidence type="ECO:0000256" key="4">
    <source>
        <dbReference type="ARBA" id="ARBA00022833"/>
    </source>
</evidence>
<gene>
    <name evidence="9" type="primary">DNAJA2</name>
    <name evidence="9" type="ORF">HK100_002787</name>
</gene>
<keyword evidence="1 5" id="KW-0479">Metal-binding</keyword>
<proteinExistence type="inferred from homology"/>
<dbReference type="InterPro" id="IPR044713">
    <property type="entry name" value="DNJA1/2-like"/>
</dbReference>
<feature type="domain" description="CR-type" evidence="8">
    <location>
        <begin position="135"/>
        <end position="218"/>
    </location>
</feature>
<dbReference type="Gene3D" id="1.10.287.110">
    <property type="entry name" value="DnaJ domain"/>
    <property type="match status" value="1"/>
</dbReference>
<dbReference type="GO" id="GO:0009408">
    <property type="term" value="P:response to heat"/>
    <property type="evidence" value="ECO:0007669"/>
    <property type="project" value="InterPro"/>
</dbReference>
<accession>A0AAD5T9H9</accession>
<dbReference type="Proteomes" id="UP001211907">
    <property type="component" value="Unassembled WGS sequence"/>
</dbReference>
<dbReference type="GO" id="GO:0008270">
    <property type="term" value="F:zinc ion binding"/>
    <property type="evidence" value="ECO:0007669"/>
    <property type="project" value="UniProtKB-KW"/>
</dbReference>
<feature type="region of interest" description="Disordered" evidence="6">
    <location>
        <begin position="364"/>
        <end position="413"/>
    </location>
</feature>
<dbReference type="GO" id="GO:0030544">
    <property type="term" value="F:Hsp70 protein binding"/>
    <property type="evidence" value="ECO:0007669"/>
    <property type="project" value="InterPro"/>
</dbReference>
<dbReference type="InterPro" id="IPR036869">
    <property type="entry name" value="J_dom_sf"/>
</dbReference>
<dbReference type="InterPro" id="IPR008971">
    <property type="entry name" value="HSP40/DnaJ_pept-bd"/>
</dbReference>
<dbReference type="PROSITE" id="PS50076">
    <property type="entry name" value="DNAJ_2"/>
    <property type="match status" value="1"/>
</dbReference>
<sequence length="413" mass="44961">MAPKSTKFYDALEVDPSCSEAELKKAYRKMALKYHPDKNPDAGDKFKEISHAYEVLSDPQKREVYDRYGEEGLEGAAGGAGGMNPGDLFSQLFGGGGGGDPFGFGGRGGGRQSGPRRGKDMAHSLKVSLEDLYKGKTSKLALQKQVLCGSCEGRGGKIGATKTCSSCSGRGVKIVIRQMGPMIQQMQQTCPDCNGEGETINAKDRCTVCNGKKVSNERKILEVFIDKGMTDGQKITFTGEADQAPGVVPGDIIIAVEEKPHDRFKRKGADLFIDIKLDLLTALAGGHFTIQHLDDRILMVHILPGEVIKPDEVKCINGEGMPVHKRPFDKGNLYVKFEVVFPESNWVSEEKLKTLEKILPARPKLPSTKGKEVEEVVLSAVDPMQQKRSQGDQEEEDDEEGHGHGPGVQCAQQ</sequence>
<dbReference type="FunFam" id="2.10.230.10:FF:000001">
    <property type="entry name" value="DnaJ subfamily A member 2"/>
    <property type="match status" value="1"/>
</dbReference>
<dbReference type="GO" id="GO:0051082">
    <property type="term" value="F:unfolded protein binding"/>
    <property type="evidence" value="ECO:0007669"/>
    <property type="project" value="InterPro"/>
</dbReference>
<dbReference type="InterPro" id="IPR001305">
    <property type="entry name" value="HSP_DnaJ_Cys-rich_dom"/>
</dbReference>
<dbReference type="Pfam" id="PF00226">
    <property type="entry name" value="DnaJ"/>
    <property type="match status" value="1"/>
</dbReference>
<dbReference type="InterPro" id="IPR018253">
    <property type="entry name" value="DnaJ_domain_CS"/>
</dbReference>
<dbReference type="GO" id="GO:0006457">
    <property type="term" value="P:protein folding"/>
    <property type="evidence" value="ECO:0007669"/>
    <property type="project" value="InterPro"/>
</dbReference>
<name>A0AAD5T9H9_9FUNG</name>
<dbReference type="SUPFAM" id="SSF57938">
    <property type="entry name" value="DnaJ/Hsp40 cysteine-rich domain"/>
    <property type="match status" value="1"/>
</dbReference>
<dbReference type="PANTHER" id="PTHR43888">
    <property type="entry name" value="DNAJ-LIKE-2, ISOFORM A-RELATED"/>
    <property type="match status" value="1"/>
</dbReference>
<dbReference type="FunFam" id="2.60.260.20:FF:000068">
    <property type="entry name" value="Chaperone protein dnaJ 3"/>
    <property type="match status" value="1"/>
</dbReference>
<dbReference type="EMBL" id="JADGJH010000166">
    <property type="protein sequence ID" value="KAJ3135386.1"/>
    <property type="molecule type" value="Genomic_DNA"/>
</dbReference>
<dbReference type="Gene3D" id="2.10.230.10">
    <property type="entry name" value="Heat shock protein DnaJ, cysteine-rich domain"/>
    <property type="match status" value="1"/>
</dbReference>
<dbReference type="FunFam" id="1.10.287.110:FF:000048">
    <property type="entry name" value="DnaJ family protein"/>
    <property type="match status" value="1"/>
</dbReference>
<dbReference type="SMART" id="SM00271">
    <property type="entry name" value="DnaJ"/>
    <property type="match status" value="1"/>
</dbReference>
<dbReference type="SUPFAM" id="SSF49493">
    <property type="entry name" value="HSP40/DnaJ peptide-binding domain"/>
    <property type="match status" value="2"/>
</dbReference>
<evidence type="ECO:0000313" key="10">
    <source>
        <dbReference type="Proteomes" id="UP001211907"/>
    </source>
</evidence>
<reference evidence="9" key="1">
    <citation type="submission" date="2020-05" db="EMBL/GenBank/DDBJ databases">
        <title>Phylogenomic resolution of chytrid fungi.</title>
        <authorList>
            <person name="Stajich J.E."/>
            <person name="Amses K."/>
            <person name="Simmons R."/>
            <person name="Seto K."/>
            <person name="Myers J."/>
            <person name="Bonds A."/>
            <person name="Quandt C.A."/>
            <person name="Barry K."/>
            <person name="Liu P."/>
            <person name="Grigoriev I."/>
            <person name="Longcore J.E."/>
            <person name="James T.Y."/>
        </authorList>
    </citation>
    <scope>NUCLEOTIDE SEQUENCE</scope>
    <source>
        <strain evidence="9">JEL0513</strain>
    </source>
</reference>
<evidence type="ECO:0000256" key="1">
    <source>
        <dbReference type="ARBA" id="ARBA00022723"/>
    </source>
</evidence>
<dbReference type="Gene3D" id="2.60.260.20">
    <property type="entry name" value="Urease metallochaperone UreE, N-terminal domain"/>
    <property type="match status" value="2"/>
</dbReference>
<keyword evidence="3 5" id="KW-0863">Zinc-finger</keyword>
<evidence type="ECO:0000259" key="7">
    <source>
        <dbReference type="PROSITE" id="PS50076"/>
    </source>
</evidence>
<dbReference type="InterPro" id="IPR012724">
    <property type="entry name" value="DnaJ"/>
</dbReference>
<dbReference type="InterPro" id="IPR001623">
    <property type="entry name" value="DnaJ_domain"/>
</dbReference>
<keyword evidence="4 5" id="KW-0862">Zinc</keyword>
<feature type="zinc finger region" description="CR-type" evidence="5">
    <location>
        <begin position="135"/>
        <end position="218"/>
    </location>
</feature>
<evidence type="ECO:0000259" key="8">
    <source>
        <dbReference type="PROSITE" id="PS51188"/>
    </source>
</evidence>
<dbReference type="CDD" id="cd10747">
    <property type="entry name" value="DnaJ_C"/>
    <property type="match status" value="1"/>
</dbReference>
<dbReference type="PROSITE" id="PS51188">
    <property type="entry name" value="ZF_CR"/>
    <property type="match status" value="1"/>
</dbReference>
<organism evidence="9 10">
    <name type="scientific">Physocladia obscura</name>
    <dbReference type="NCBI Taxonomy" id="109957"/>
    <lineage>
        <taxon>Eukaryota</taxon>
        <taxon>Fungi</taxon>
        <taxon>Fungi incertae sedis</taxon>
        <taxon>Chytridiomycota</taxon>
        <taxon>Chytridiomycota incertae sedis</taxon>
        <taxon>Chytridiomycetes</taxon>
        <taxon>Chytridiales</taxon>
        <taxon>Chytriomycetaceae</taxon>
        <taxon>Physocladia</taxon>
    </lineage>
</organism>
<dbReference type="SUPFAM" id="SSF46565">
    <property type="entry name" value="Chaperone J-domain"/>
    <property type="match status" value="1"/>
</dbReference>
<comment type="caution">
    <text evidence="9">The sequence shown here is derived from an EMBL/GenBank/DDBJ whole genome shotgun (WGS) entry which is preliminary data.</text>
</comment>
<dbReference type="CDD" id="cd10719">
    <property type="entry name" value="DnaJ_zf"/>
    <property type="match status" value="1"/>
</dbReference>
<dbReference type="GO" id="GO:0005524">
    <property type="term" value="F:ATP binding"/>
    <property type="evidence" value="ECO:0007669"/>
    <property type="project" value="InterPro"/>
</dbReference>
<dbReference type="InterPro" id="IPR002939">
    <property type="entry name" value="DnaJ_C"/>
</dbReference>